<feature type="compositionally biased region" description="Polar residues" evidence="1">
    <location>
        <begin position="77"/>
        <end position="98"/>
    </location>
</feature>
<gene>
    <name evidence="2" type="ORF">B7492_32245</name>
</gene>
<name>A0A1W6AIR3_BACMY</name>
<feature type="region of interest" description="Disordered" evidence="1">
    <location>
        <begin position="70"/>
        <end position="98"/>
    </location>
</feature>
<dbReference type="Proteomes" id="UP000192932">
    <property type="component" value="Plasmid unnamed3"/>
</dbReference>
<evidence type="ECO:0000313" key="2">
    <source>
        <dbReference type="EMBL" id="ARJ25712.1"/>
    </source>
</evidence>
<dbReference type="AlphaFoldDB" id="A0A1W6AIR3"/>
<geneLocation type="plasmid" evidence="2 3">
    <name>unnamed3</name>
</geneLocation>
<accession>A0A1W6AIR3</accession>
<evidence type="ECO:0000256" key="1">
    <source>
        <dbReference type="SAM" id="MobiDB-lite"/>
    </source>
</evidence>
<protein>
    <submittedName>
        <fullName evidence="2">Uncharacterized protein</fullName>
    </submittedName>
</protein>
<sequence>MARKVGKNEKTPLQNAAAVLLKKQGKTYEEWSQKIVSDNCLSLLQGGNPEWRNKMLEGAAMDLIAASVVEEEKKNKTQSQSDAQPKPNHLTQNNQSHK</sequence>
<reference evidence="2 3" key="1">
    <citation type="submission" date="2017-04" db="EMBL/GenBank/DDBJ databases">
        <title>The Characteristic of a Fine Plant Growth-Promoting Rhizobacteria Bacillus mycoides Gnyt1 and its Whole Genome Sequencing Analysis.</title>
        <authorList>
            <person name="Li J.H."/>
            <person name="Yao T."/>
        </authorList>
    </citation>
    <scope>NUCLEOTIDE SEQUENCE [LARGE SCALE GENOMIC DNA]</scope>
    <source>
        <strain evidence="2 3">Gnyt1</strain>
        <plasmid evidence="3">Plasmid unnamed3</plasmid>
    </source>
</reference>
<dbReference type="RefSeq" id="WP_085313436.1">
    <property type="nucleotide sequence ID" value="NZ_CP020746.1"/>
</dbReference>
<evidence type="ECO:0000313" key="3">
    <source>
        <dbReference type="Proteomes" id="UP000192932"/>
    </source>
</evidence>
<keyword evidence="2" id="KW-0614">Plasmid</keyword>
<organism evidence="2 3">
    <name type="scientific">Bacillus mycoides</name>
    <dbReference type="NCBI Taxonomy" id="1405"/>
    <lineage>
        <taxon>Bacteria</taxon>
        <taxon>Bacillati</taxon>
        <taxon>Bacillota</taxon>
        <taxon>Bacilli</taxon>
        <taxon>Bacillales</taxon>
        <taxon>Bacillaceae</taxon>
        <taxon>Bacillus</taxon>
        <taxon>Bacillus cereus group</taxon>
    </lineage>
</organism>
<dbReference type="EMBL" id="CP020746">
    <property type="protein sequence ID" value="ARJ25712.1"/>
    <property type="molecule type" value="Genomic_DNA"/>
</dbReference>
<proteinExistence type="predicted"/>